<dbReference type="InterPro" id="IPR015943">
    <property type="entry name" value="WD40/YVTN_repeat-like_dom_sf"/>
</dbReference>
<feature type="compositionally biased region" description="Pro residues" evidence="7">
    <location>
        <begin position="135"/>
        <end position="144"/>
    </location>
</feature>
<dbReference type="GO" id="GO:0006508">
    <property type="term" value="P:proteolysis"/>
    <property type="evidence" value="ECO:0007669"/>
    <property type="project" value="UniProtKB-KW"/>
</dbReference>
<keyword evidence="2" id="KW-0479">Metal-binding</keyword>
<dbReference type="GO" id="GO:0016020">
    <property type="term" value="C:membrane"/>
    <property type="evidence" value="ECO:0007669"/>
    <property type="project" value="InterPro"/>
</dbReference>
<dbReference type="Pfam" id="PF02868">
    <property type="entry name" value="Peptidase_M4_C"/>
    <property type="match status" value="1"/>
</dbReference>
<dbReference type="SUPFAM" id="SSF82171">
    <property type="entry name" value="DPP6 N-terminal domain-like"/>
    <property type="match status" value="1"/>
</dbReference>
<dbReference type="InterPro" id="IPR011096">
    <property type="entry name" value="FTP_domain"/>
</dbReference>
<feature type="compositionally biased region" description="Low complexity" evidence="7">
    <location>
        <begin position="145"/>
        <end position="157"/>
    </location>
</feature>
<evidence type="ECO:0000256" key="4">
    <source>
        <dbReference type="ARBA" id="ARBA00022801"/>
    </source>
</evidence>
<proteinExistence type="predicted"/>
<evidence type="ECO:0000313" key="9">
    <source>
        <dbReference type="EMBL" id="SEH48099.1"/>
    </source>
</evidence>
<dbReference type="Pfam" id="PF17803">
    <property type="entry name" value="Cadherin_4"/>
    <property type="match status" value="1"/>
</dbReference>
<dbReference type="GO" id="GO:0005509">
    <property type="term" value="F:calcium ion binding"/>
    <property type="evidence" value="ECO:0007669"/>
    <property type="project" value="InterPro"/>
</dbReference>
<evidence type="ECO:0000256" key="3">
    <source>
        <dbReference type="ARBA" id="ARBA00022729"/>
    </source>
</evidence>
<keyword evidence="10" id="KW-1185">Reference proteome</keyword>
<dbReference type="RefSeq" id="WP_157897539.1">
    <property type="nucleotide sequence ID" value="NZ_LT629971.1"/>
</dbReference>
<dbReference type="InterPro" id="IPR002126">
    <property type="entry name" value="Cadherin-like_dom"/>
</dbReference>
<dbReference type="OrthoDB" id="291295at2"/>
<dbReference type="Gene3D" id="2.60.40.60">
    <property type="entry name" value="Cadherins"/>
    <property type="match status" value="1"/>
</dbReference>
<accession>A0A1H6IP41</accession>
<feature type="compositionally biased region" description="Polar residues" evidence="7">
    <location>
        <begin position="79"/>
        <end position="108"/>
    </location>
</feature>
<dbReference type="Gene3D" id="2.130.10.10">
    <property type="entry name" value="YVTN repeat-like/Quinoprotein amine dehydrogenase"/>
    <property type="match status" value="3"/>
</dbReference>
<dbReference type="PANTHER" id="PTHR33794:SF1">
    <property type="entry name" value="BACILLOLYSIN"/>
    <property type="match status" value="1"/>
</dbReference>
<dbReference type="InterPro" id="IPR040853">
    <property type="entry name" value="RapA2_cadherin-like"/>
</dbReference>
<keyword evidence="6 9" id="KW-0482">Metalloprotease</keyword>
<evidence type="ECO:0000256" key="7">
    <source>
        <dbReference type="SAM" id="MobiDB-lite"/>
    </source>
</evidence>
<evidence type="ECO:0000259" key="8">
    <source>
        <dbReference type="PROSITE" id="PS50268"/>
    </source>
</evidence>
<organism evidence="9 10">
    <name type="scientific">Mycolicibacterium rutilum</name>
    <name type="common">Mycobacterium rutilum</name>
    <dbReference type="NCBI Taxonomy" id="370526"/>
    <lineage>
        <taxon>Bacteria</taxon>
        <taxon>Bacillati</taxon>
        <taxon>Actinomycetota</taxon>
        <taxon>Actinomycetes</taxon>
        <taxon>Mycobacteriales</taxon>
        <taxon>Mycobacteriaceae</taxon>
        <taxon>Mycolicibacterium</taxon>
    </lineage>
</organism>
<dbReference type="InterPro" id="IPR011044">
    <property type="entry name" value="Quino_amine_DH_bsu"/>
</dbReference>
<dbReference type="InterPro" id="IPR013856">
    <property type="entry name" value="Peptidase_M4_domain"/>
</dbReference>
<evidence type="ECO:0000256" key="1">
    <source>
        <dbReference type="ARBA" id="ARBA00022670"/>
    </source>
</evidence>
<sequence length="1930" mass="200142">MDSIYARYIGRVGALAVALGVGVAVATNFGAGVAAAEDGAGAGENTSAESEPAPSAPDGGEAGVLSPQPEGDGADSPGGTISESTGPITTVSSSGGQDTSTNDAGQLTDTDEPETEEEPAPSAPPAPEISKPSNDSPPPQPSAAPPTTTSPDNDTNAGTLSVPVEPTEPAGSSATPEPDATAENRTDAIQLFVTGGGESARTTAVETTAPRAVAVDLPGTLVRFATDLVNAVLTPILGWGSNIPTEPPSLWAVLAFVRREIERTFFNKNPDAVADLVTTSEGTATRVNVLANDIDDDRLTITQVTQPTNGTVVVNADGTITYTPKANFSGVDTFSYTVSDAQSRPFHLHGLASLFGGARHADTATVVVSVTATNDAPVAHNDAAAVASGSSIGIAVTANDSDVDGSIDPSTVVVVDQPAHGSVSVNAITGVITYVSSGDDATSDSFTYRVSDNGGAVSNVATVTVTITPPVDTNEAPTDAKVTDMQTDSVTGVVTATVVATDPDGDTLTYTLTSAPGQDVASVKLDPLTGALRFAPTADARYQASLTDSDDPVTLTVTISDGQDSATIDIKILISPSHPGDDGRLTISELDALFERGDVTFLENPNGTVRVIDGRFTDDIVLDSADAADVLNQVAVILGAKGGFATAEAITSSELVQIAADDAEVTQAFYRLRPTLNGVPVLGSEVVLVTDGDGKVTSLLSTYNSKLAPVDTVPVSALTDDAAAVAVALSALRSKLSEALDPAELDAVFESLGAQADLVVYDLDRKTPPRLAWRVDIATDPEIAQPGIGTVNGTYFLYANGTDAGQVFVETSASDSAITTSTPRISIYTAAKKENIPGTPASPGSSNWDSSTAAAYDNLTKVYAYYQNILGRTSYDGNDARITATVLPNGYANAFWQRSNDLRNQQLAFGGDLERALDVVGHEFTHAVINYVIGDGRSHSLGGDAQSGALNEAFADIMGNLIEGKTGNDPGRWLVGENSLEAIRSMANPSDYVTDVDPRDGVTVLRFYPDDMRGLIESVPGHPGAPVSAHTNAGIIDYAAYKMMTDPDAAGVSNETWARLFYNAMHRMPSDADFLDARAALISAAKALNFTPGQQAAVAGGFTKVGIENPDEFKIILRWGDTPVDLDAHLTGPPADGAEDRFHVYFANPAYFSDGTATGDNGLLVADLDYDDTDGAGPERITLRDLKPGEYTFVVHDYSNRLATDSTALAQSGAYVKVYHGQTTNPAVFRVDGASDGTVWTAFKLTISGTEDNYSWTITPVNSYGYDSPELESSAFGVSLPGMYTNGAVLSPDGSRAIVPAALWGSDGTAVTFLNAATGKKIGATLRFAGAAHVAFNPTGTRAVVVPFTHNPASPNSSAWSDVMVYDTATFEQIGTTVSFPGFYGDTPLFDNTGTRMFLPVNVLGVTRVHAFDLTTGRLLDTDVEIDGFVNSPGFALQGTRLVIATETATPEPVTRFAFIDTATGRRVGTNVDVPGRALGYYNSDGTRLVAVGGYVGSGSDLVQVIDTVTGVAVGGPIALPETLSSSGDAQPKFTADGRVVITTEVYDDGVSTSHVTVIDTRTGALVSTSLQAGRVNQTLISADGSRVVTLGQIHETDTTPGSQWVRVVDTSTGSQIGDTFTAPDLASLLPLLNASGSRVTVLSQDDTTGSPAVTMYAINTATGRQIGQTITLPGRMGPPYDQSISTSGDRAVIVTRDLVGAVRAVVFDTTTGTRVGSVITFQDGMSNSSGVQVSPVGARATLTRVVFNGSELETRLSVIDTTTGALLGNSINVAGASTTPPQLAMGGTRAVLTTIGSTFNPTTNQFNAQTRVVVIDLATGKRVGETITDTGMPYRGGVQDVLQLTPDGRRALLTTFDYPPVAGIQNVRVTVIDVAAGRQVGETADMPGQMSHSEIDAHGTRALITTNKADVSANTFDSLIMVVDLATGP</sequence>
<keyword evidence="3" id="KW-0732">Signal</keyword>
<dbReference type="GO" id="GO:0007156">
    <property type="term" value="P:homophilic cell adhesion via plasma membrane adhesion molecules"/>
    <property type="evidence" value="ECO:0007669"/>
    <property type="project" value="InterPro"/>
</dbReference>
<dbReference type="PROSITE" id="PS50268">
    <property type="entry name" value="CADHERIN_2"/>
    <property type="match status" value="1"/>
</dbReference>
<dbReference type="Gene3D" id="1.10.390.10">
    <property type="entry name" value="Neutral Protease Domain 2"/>
    <property type="match status" value="1"/>
</dbReference>
<reference evidence="10" key="1">
    <citation type="submission" date="2016-10" db="EMBL/GenBank/DDBJ databases">
        <authorList>
            <person name="Varghese N."/>
            <person name="Submissions S."/>
        </authorList>
    </citation>
    <scope>NUCLEOTIDE SEQUENCE [LARGE SCALE GENOMIC DNA]</scope>
    <source>
        <strain evidence="10">DSM 45405</strain>
    </source>
</reference>
<feature type="domain" description="Cadherin" evidence="8">
    <location>
        <begin position="477"/>
        <end position="572"/>
    </location>
</feature>
<dbReference type="GO" id="GO:0004222">
    <property type="term" value="F:metalloendopeptidase activity"/>
    <property type="evidence" value="ECO:0007669"/>
    <property type="project" value="InterPro"/>
</dbReference>
<dbReference type="Pfam" id="PF07504">
    <property type="entry name" value="FTP"/>
    <property type="match status" value="1"/>
</dbReference>
<dbReference type="SUPFAM" id="SSF50969">
    <property type="entry name" value="YVTN repeat-like/Quinoprotein amine dehydrogenase"/>
    <property type="match status" value="1"/>
</dbReference>
<dbReference type="Gene3D" id="2.60.40.3440">
    <property type="match status" value="2"/>
</dbReference>
<dbReference type="PANTHER" id="PTHR33794">
    <property type="entry name" value="BACILLOLYSIN"/>
    <property type="match status" value="1"/>
</dbReference>
<evidence type="ECO:0000256" key="6">
    <source>
        <dbReference type="ARBA" id="ARBA00023049"/>
    </source>
</evidence>
<feature type="compositionally biased region" description="Acidic residues" evidence="7">
    <location>
        <begin position="109"/>
        <end position="119"/>
    </location>
</feature>
<dbReference type="InterPro" id="IPR027268">
    <property type="entry name" value="Peptidase_M4/M1_CTD_sf"/>
</dbReference>
<evidence type="ECO:0000313" key="10">
    <source>
        <dbReference type="Proteomes" id="UP000182915"/>
    </source>
</evidence>
<keyword evidence="5" id="KW-0862">Zinc</keyword>
<evidence type="ECO:0000256" key="5">
    <source>
        <dbReference type="ARBA" id="ARBA00022833"/>
    </source>
</evidence>
<dbReference type="Pfam" id="PF17963">
    <property type="entry name" value="Big_9"/>
    <property type="match status" value="1"/>
</dbReference>
<protein>
    <submittedName>
        <fullName evidence="9">Zn-dependent metalloprotease</fullName>
    </submittedName>
</protein>
<dbReference type="Proteomes" id="UP000182915">
    <property type="component" value="Chromosome I"/>
</dbReference>
<dbReference type="EMBL" id="LT629971">
    <property type="protein sequence ID" value="SEH48099.1"/>
    <property type="molecule type" value="Genomic_DNA"/>
</dbReference>
<keyword evidence="4" id="KW-0378">Hydrolase</keyword>
<feature type="region of interest" description="Disordered" evidence="7">
    <location>
        <begin position="38"/>
        <end position="183"/>
    </location>
</feature>
<name>A0A1H6IP41_MYCRU</name>
<dbReference type="Pfam" id="PF01447">
    <property type="entry name" value="Peptidase_M4"/>
    <property type="match status" value="1"/>
</dbReference>
<gene>
    <name evidence="9" type="ORF">SAMN04489835_0308</name>
</gene>
<dbReference type="NCBIfam" id="NF012211">
    <property type="entry name" value="tand_rpt_95"/>
    <property type="match status" value="2"/>
</dbReference>
<evidence type="ECO:0000256" key="2">
    <source>
        <dbReference type="ARBA" id="ARBA00022723"/>
    </source>
</evidence>
<dbReference type="InterPro" id="IPR050728">
    <property type="entry name" value="Zinc_Metalloprotease_M4"/>
</dbReference>
<dbReference type="InterPro" id="IPR001570">
    <property type="entry name" value="Peptidase_M4_C_domain"/>
</dbReference>
<dbReference type="Gene3D" id="3.10.170.10">
    <property type="match status" value="1"/>
</dbReference>
<dbReference type="SUPFAM" id="SSF55486">
    <property type="entry name" value="Metalloproteases ('zincins'), catalytic domain"/>
    <property type="match status" value="1"/>
</dbReference>
<keyword evidence="1 9" id="KW-0645">Protease</keyword>